<dbReference type="Pfam" id="PF03883">
    <property type="entry name" value="H2O2_YaaD"/>
    <property type="match status" value="1"/>
</dbReference>
<dbReference type="InterPro" id="IPR005583">
    <property type="entry name" value="YaaA"/>
</dbReference>
<protein>
    <recommendedName>
        <fullName evidence="1">UPF0246 protein BW730_15310</fullName>
    </recommendedName>
</protein>
<evidence type="ECO:0000313" key="2">
    <source>
        <dbReference type="EMBL" id="AQP48668.1"/>
    </source>
</evidence>
<accession>A0A1Q2CRA7</accession>
<dbReference type="GO" id="GO:0005829">
    <property type="term" value="C:cytosol"/>
    <property type="evidence" value="ECO:0007669"/>
    <property type="project" value="TreeGrafter"/>
</dbReference>
<evidence type="ECO:0000313" key="3">
    <source>
        <dbReference type="Proteomes" id="UP000188145"/>
    </source>
</evidence>
<organism evidence="2 3">
    <name type="scientific">Tessaracoccus aquimaris</name>
    <dbReference type="NCBI Taxonomy" id="1332264"/>
    <lineage>
        <taxon>Bacteria</taxon>
        <taxon>Bacillati</taxon>
        <taxon>Actinomycetota</taxon>
        <taxon>Actinomycetes</taxon>
        <taxon>Propionibacteriales</taxon>
        <taxon>Propionibacteriaceae</taxon>
        <taxon>Tessaracoccus</taxon>
    </lineage>
</organism>
<evidence type="ECO:0000256" key="1">
    <source>
        <dbReference type="HAMAP-Rule" id="MF_00652"/>
    </source>
</evidence>
<comment type="similarity">
    <text evidence="1">Belongs to the UPF0246 family.</text>
</comment>
<keyword evidence="3" id="KW-1185">Reference proteome</keyword>
<dbReference type="NCBIfam" id="NF002542">
    <property type="entry name" value="PRK02101.1-3"/>
    <property type="match status" value="1"/>
</dbReference>
<sequence>MLTVLSPAKSLDYESKLPTRKHSEPRLLGQSDGLIEIMRTKTPADISHLMHISDDLAHLNATRYAQWSREHTLKNSRQAVLAFNGDVYQGMQAYDFDARDFTDAQKTLRILSGLYGLLRPLDLIEPYRLEMGTKLASSRGRTLYDWWGTQVTDLLAKDLEASPGSPVLVNLASNEYAKVIDQRRLGARVVSPRFEDRDKNGEPRIVSFFAKRARGSMAGWMVRNRVRSAAKLADFDVDGYSYDEARSSRNEPVFVR</sequence>
<dbReference type="PANTHER" id="PTHR30283">
    <property type="entry name" value="PEROXIDE STRESS RESPONSE PROTEIN YAAA"/>
    <property type="match status" value="1"/>
</dbReference>
<dbReference type="GO" id="GO:0033194">
    <property type="term" value="P:response to hydroperoxide"/>
    <property type="evidence" value="ECO:0007669"/>
    <property type="project" value="TreeGrafter"/>
</dbReference>
<dbReference type="PANTHER" id="PTHR30283:SF4">
    <property type="entry name" value="PEROXIDE STRESS RESISTANCE PROTEIN YAAA"/>
    <property type="match status" value="1"/>
</dbReference>
<reference evidence="3" key="1">
    <citation type="submission" date="2017-02" db="EMBL/GenBank/DDBJ databases">
        <title>Tessaracoccus aquaemaris sp. nov., isolated from the intestine of a Korean rockfish, Sebastes schlegelii, in a marine aquaculture pond.</title>
        <authorList>
            <person name="Tak E.J."/>
            <person name="Bae J.-W."/>
        </authorList>
    </citation>
    <scope>NUCLEOTIDE SEQUENCE [LARGE SCALE GENOMIC DNA]</scope>
    <source>
        <strain evidence="3">NSG39</strain>
    </source>
</reference>
<dbReference type="OrthoDB" id="3210767at2"/>
<dbReference type="STRING" id="1332264.BW730_15310"/>
<proteinExistence type="inferred from homology"/>
<dbReference type="RefSeq" id="WP_077687014.1">
    <property type="nucleotide sequence ID" value="NZ_CP019606.1"/>
</dbReference>
<name>A0A1Q2CRA7_9ACTN</name>
<dbReference type="HAMAP" id="MF_00652">
    <property type="entry name" value="UPF0246"/>
    <property type="match status" value="1"/>
</dbReference>
<dbReference type="KEGG" id="tes:BW730_15310"/>
<dbReference type="Proteomes" id="UP000188145">
    <property type="component" value="Chromosome"/>
</dbReference>
<gene>
    <name evidence="2" type="ORF">BW730_15310</name>
</gene>
<dbReference type="AlphaFoldDB" id="A0A1Q2CRA7"/>
<dbReference type="EMBL" id="CP019606">
    <property type="protein sequence ID" value="AQP48668.1"/>
    <property type="molecule type" value="Genomic_DNA"/>
</dbReference>